<organism evidence="1">
    <name type="scientific">Arundo donax</name>
    <name type="common">Giant reed</name>
    <name type="synonym">Donax arundinaceus</name>
    <dbReference type="NCBI Taxonomy" id="35708"/>
    <lineage>
        <taxon>Eukaryota</taxon>
        <taxon>Viridiplantae</taxon>
        <taxon>Streptophyta</taxon>
        <taxon>Embryophyta</taxon>
        <taxon>Tracheophyta</taxon>
        <taxon>Spermatophyta</taxon>
        <taxon>Magnoliopsida</taxon>
        <taxon>Liliopsida</taxon>
        <taxon>Poales</taxon>
        <taxon>Poaceae</taxon>
        <taxon>PACMAD clade</taxon>
        <taxon>Arundinoideae</taxon>
        <taxon>Arundineae</taxon>
        <taxon>Arundo</taxon>
    </lineage>
</organism>
<proteinExistence type="predicted"/>
<protein>
    <submittedName>
        <fullName evidence="1">Uncharacterized protein</fullName>
    </submittedName>
</protein>
<reference evidence="1" key="2">
    <citation type="journal article" date="2015" name="Data Brief">
        <title>Shoot transcriptome of the giant reed, Arundo donax.</title>
        <authorList>
            <person name="Barrero R.A."/>
            <person name="Guerrero F.D."/>
            <person name="Moolhuijzen P."/>
            <person name="Goolsby J.A."/>
            <person name="Tidwell J."/>
            <person name="Bellgard S.E."/>
            <person name="Bellgard M.I."/>
        </authorList>
    </citation>
    <scope>NUCLEOTIDE SEQUENCE</scope>
    <source>
        <tissue evidence="1">Shoot tissue taken approximately 20 cm above the soil surface</tissue>
    </source>
</reference>
<reference evidence="1" key="1">
    <citation type="submission" date="2014-09" db="EMBL/GenBank/DDBJ databases">
        <authorList>
            <person name="Magalhaes I.L.F."/>
            <person name="Oliveira U."/>
            <person name="Santos F.R."/>
            <person name="Vidigal T.H.D.A."/>
            <person name="Brescovit A.D."/>
            <person name="Santos A.J."/>
        </authorList>
    </citation>
    <scope>NUCLEOTIDE SEQUENCE</scope>
    <source>
        <tissue evidence="1">Shoot tissue taken approximately 20 cm above the soil surface</tissue>
    </source>
</reference>
<dbReference type="EMBL" id="GBRH01177086">
    <property type="protein sequence ID" value="JAE20810.1"/>
    <property type="molecule type" value="Transcribed_RNA"/>
</dbReference>
<evidence type="ECO:0000313" key="1">
    <source>
        <dbReference type="EMBL" id="JAE20810.1"/>
    </source>
</evidence>
<accession>A0A0A9G6V2</accession>
<sequence length="193" mass="20948">MSFSVSFHKIGSLPLLSSVCTCSLLLADRLTKRPFLLCLVLSSKYSLSPSPVTSPNKMSPSSDSSFFLPTKSSLRGKGNSSSSILRLHLFTLSTTLLLPNFVAKRMTACSMQSLQLPSFASNCISTTRERASTDSIHSCSIPPYNIHSSPPCFSHSSPLFSMISLARQSAAPKSKNIGIRFFLPKKFLSSSMV</sequence>
<dbReference type="AlphaFoldDB" id="A0A0A9G6V2"/>
<name>A0A0A9G6V2_ARUDO</name>